<dbReference type="Gene3D" id="3.40.309.10">
    <property type="entry name" value="Aldehyde Dehydrogenase, Chain A, domain 2"/>
    <property type="match status" value="1"/>
</dbReference>
<reference evidence="9 10" key="1">
    <citation type="submission" date="2014-07" db="EMBL/GenBank/DDBJ databases">
        <title>Whole Genome Sequence of the Amycolatopsis methanolica 239.</title>
        <authorList>
            <person name="Tang B."/>
        </authorList>
    </citation>
    <scope>NUCLEOTIDE SEQUENCE [LARGE SCALE GENOMIC DNA]</scope>
    <source>
        <strain evidence="9 10">239</strain>
    </source>
</reference>
<keyword evidence="3" id="KW-0520">NAD</keyword>
<feature type="active site" evidence="5">
    <location>
        <position position="250"/>
    </location>
</feature>
<evidence type="ECO:0000256" key="1">
    <source>
        <dbReference type="ARBA" id="ARBA00009986"/>
    </source>
</evidence>
<evidence type="ECO:0000256" key="5">
    <source>
        <dbReference type="PIRSR" id="PIRSR036492-1"/>
    </source>
</evidence>
<sequence>MSVDVIETSPASAVARLRATFASGRTRSARWRIEQLRGLERLLAEREDEIRTALAADLGRSSAEAFIGDIGATKAEVVHARKRLRRWMRPRRTGLPLTALPGRGWFQYEPLGVVLVIGPWNYPFYLTIGPMVGALAAGNCVVVKPSEHAPRSSAALAELLPRYLDPEAVAVLEGDAEVTQDLLAQGLDHAFFTGGTEIGREVMRAAAARLTPVTLELGGKSPVIVTAAADLEVAARRIAWLKLMNSGQTCIAPDYVLVERAVRDEFLDLLASTMRTFRAGDHESGMRVVNERQFTRLAGLLGTSGGEVVIGGGADRAATAIQPTVVADPDPDSALMGQEIFGPILPVLTVDSLDEAIAFVNARPKPLAAYLFSRRRGEHRAVLDRTSSGGVVINHLAFHCMSPQLPFGGVGDSGIGSYHGRWGFETFSHRKAVVSKPSRPDLSLLYPPYTDSKMRIIRRFF</sequence>
<dbReference type="PANTHER" id="PTHR43570">
    <property type="entry name" value="ALDEHYDE DEHYDROGENASE"/>
    <property type="match status" value="1"/>
</dbReference>
<dbReference type="InterPro" id="IPR012394">
    <property type="entry name" value="Aldehyde_DH_NAD(P)"/>
</dbReference>
<dbReference type="Proteomes" id="UP000062973">
    <property type="component" value="Chromosome"/>
</dbReference>
<keyword evidence="2 4" id="KW-0560">Oxidoreductase</keyword>
<dbReference type="InterPro" id="IPR016160">
    <property type="entry name" value="Ald_DH_CS_CYS"/>
</dbReference>
<evidence type="ECO:0000256" key="2">
    <source>
        <dbReference type="ARBA" id="ARBA00023002"/>
    </source>
</evidence>
<keyword evidence="10" id="KW-1185">Reference proteome</keyword>
<evidence type="ECO:0000313" key="10">
    <source>
        <dbReference type="Proteomes" id="UP000062973"/>
    </source>
</evidence>
<dbReference type="GO" id="GO:0005737">
    <property type="term" value="C:cytoplasm"/>
    <property type="evidence" value="ECO:0007669"/>
    <property type="project" value="TreeGrafter"/>
</dbReference>
<evidence type="ECO:0000256" key="6">
    <source>
        <dbReference type="PROSITE-ProRule" id="PRU10007"/>
    </source>
</evidence>
<dbReference type="GO" id="GO:0004029">
    <property type="term" value="F:aldehyde dehydrogenase (NAD+) activity"/>
    <property type="evidence" value="ECO:0007669"/>
    <property type="project" value="TreeGrafter"/>
</dbReference>
<dbReference type="AlphaFoldDB" id="A0A076N1E8"/>
<dbReference type="InterPro" id="IPR016163">
    <property type="entry name" value="Ald_DH_C"/>
</dbReference>
<name>A0A076N1E8_AMYME</name>
<dbReference type="InterPro" id="IPR016162">
    <property type="entry name" value="Ald_DH_N"/>
</dbReference>
<dbReference type="Gene3D" id="3.40.605.10">
    <property type="entry name" value="Aldehyde Dehydrogenase, Chain A, domain 1"/>
    <property type="match status" value="1"/>
</dbReference>
<organism evidence="9 10">
    <name type="scientific">Amycolatopsis methanolica 239</name>
    <dbReference type="NCBI Taxonomy" id="1068978"/>
    <lineage>
        <taxon>Bacteria</taxon>
        <taxon>Bacillati</taxon>
        <taxon>Actinomycetota</taxon>
        <taxon>Actinomycetes</taxon>
        <taxon>Pseudonocardiales</taxon>
        <taxon>Pseudonocardiaceae</taxon>
        <taxon>Amycolatopsis</taxon>
        <taxon>Amycolatopsis methanolica group</taxon>
    </lineage>
</organism>
<dbReference type="FunFam" id="3.40.309.10:FF:000003">
    <property type="entry name" value="Aldehyde dehydrogenase"/>
    <property type="match status" value="1"/>
</dbReference>
<protein>
    <recommendedName>
        <fullName evidence="4">Aldehyde dehydrogenase</fullName>
    </recommendedName>
</protein>
<dbReference type="InterPro" id="IPR016161">
    <property type="entry name" value="Ald_DH/histidinol_DH"/>
</dbReference>
<dbReference type="PROSITE" id="PS00687">
    <property type="entry name" value="ALDEHYDE_DEHYDR_GLU"/>
    <property type="match status" value="1"/>
</dbReference>
<dbReference type="GO" id="GO:0006081">
    <property type="term" value="P:aldehyde metabolic process"/>
    <property type="evidence" value="ECO:0007669"/>
    <property type="project" value="InterPro"/>
</dbReference>
<accession>A0A076N1E8</accession>
<feature type="active site" evidence="5 6">
    <location>
        <position position="216"/>
    </location>
</feature>
<dbReference type="Pfam" id="PF00171">
    <property type="entry name" value="Aldedh"/>
    <property type="match status" value="1"/>
</dbReference>
<dbReference type="PROSITE" id="PS00070">
    <property type="entry name" value="ALDEHYDE_DEHYDR_CYS"/>
    <property type="match status" value="1"/>
</dbReference>
<evidence type="ECO:0000256" key="4">
    <source>
        <dbReference type="PIRNR" id="PIRNR036492"/>
    </source>
</evidence>
<evidence type="ECO:0000256" key="3">
    <source>
        <dbReference type="ARBA" id="ARBA00023027"/>
    </source>
</evidence>
<dbReference type="PATRIC" id="fig|1068978.7.peg.4897"/>
<dbReference type="PANTHER" id="PTHR43570:SF16">
    <property type="entry name" value="ALDEHYDE DEHYDROGENASE TYPE III, ISOFORM Q"/>
    <property type="match status" value="1"/>
</dbReference>
<dbReference type="CDD" id="cd07087">
    <property type="entry name" value="ALDH_F3-13-14_CALDH-like"/>
    <property type="match status" value="1"/>
</dbReference>
<evidence type="ECO:0000313" key="9">
    <source>
        <dbReference type="EMBL" id="AIJ24655.1"/>
    </source>
</evidence>
<dbReference type="PIRSF" id="PIRSF036492">
    <property type="entry name" value="ALDH"/>
    <property type="match status" value="1"/>
</dbReference>
<dbReference type="STRING" id="1068978.AMETH_4563"/>
<gene>
    <name evidence="9" type="ORF">AMETH_4563</name>
</gene>
<dbReference type="InterPro" id="IPR015590">
    <property type="entry name" value="Aldehyde_DH_dom"/>
</dbReference>
<dbReference type="HOGENOM" id="CLU_005391_3_1_11"/>
<evidence type="ECO:0000259" key="8">
    <source>
        <dbReference type="Pfam" id="PF00171"/>
    </source>
</evidence>
<dbReference type="RefSeq" id="WP_017983480.1">
    <property type="nucleotide sequence ID" value="NZ_AQUL01000001.1"/>
</dbReference>
<dbReference type="InterPro" id="IPR029510">
    <property type="entry name" value="Ald_DH_CS_GLU"/>
</dbReference>
<comment type="similarity">
    <text evidence="1 4 7">Belongs to the aldehyde dehydrogenase family.</text>
</comment>
<feature type="domain" description="Aldehyde dehydrogenase" evidence="8">
    <location>
        <begin position="12"/>
        <end position="433"/>
    </location>
</feature>
<dbReference type="OrthoDB" id="6882680at2"/>
<dbReference type="FunFam" id="3.40.605.10:FF:000004">
    <property type="entry name" value="Aldehyde dehydrogenase"/>
    <property type="match status" value="1"/>
</dbReference>
<dbReference type="KEGG" id="amq:AMETH_4563"/>
<evidence type="ECO:0000256" key="7">
    <source>
        <dbReference type="RuleBase" id="RU003345"/>
    </source>
</evidence>
<dbReference type="eggNOG" id="COG1012">
    <property type="taxonomic scope" value="Bacteria"/>
</dbReference>
<dbReference type="SUPFAM" id="SSF53720">
    <property type="entry name" value="ALDH-like"/>
    <property type="match status" value="1"/>
</dbReference>
<proteinExistence type="inferred from homology"/>
<dbReference type="EMBL" id="CP009110">
    <property type="protein sequence ID" value="AIJ24655.1"/>
    <property type="molecule type" value="Genomic_DNA"/>
</dbReference>